<dbReference type="PANTHER" id="PTHR44846">
    <property type="entry name" value="MANNOSYL-D-GLYCERATE TRANSPORT/METABOLISM SYSTEM REPRESSOR MNGR-RELATED"/>
    <property type="match status" value="1"/>
</dbReference>
<evidence type="ECO:0000256" key="3">
    <source>
        <dbReference type="ARBA" id="ARBA00023163"/>
    </source>
</evidence>
<dbReference type="PANTHER" id="PTHR44846:SF1">
    <property type="entry name" value="MANNOSYL-D-GLYCERATE TRANSPORT_METABOLISM SYSTEM REPRESSOR MNGR-RELATED"/>
    <property type="match status" value="1"/>
</dbReference>
<dbReference type="SUPFAM" id="SSF64288">
    <property type="entry name" value="Chorismate lyase-like"/>
    <property type="match status" value="1"/>
</dbReference>
<name>A0ABV3NCP4_9ACTO</name>
<evidence type="ECO:0000313" key="6">
    <source>
        <dbReference type="Proteomes" id="UP001555100"/>
    </source>
</evidence>
<dbReference type="InterPro" id="IPR050679">
    <property type="entry name" value="Bact_HTH_transcr_reg"/>
</dbReference>
<comment type="caution">
    <text evidence="5">The sequence shown here is derived from an EMBL/GenBank/DDBJ whole genome shotgun (WGS) entry which is preliminary data.</text>
</comment>
<dbReference type="Pfam" id="PF00392">
    <property type="entry name" value="GntR"/>
    <property type="match status" value="1"/>
</dbReference>
<evidence type="ECO:0000313" key="5">
    <source>
        <dbReference type="EMBL" id="MEW6954975.1"/>
    </source>
</evidence>
<dbReference type="InterPro" id="IPR036388">
    <property type="entry name" value="WH-like_DNA-bd_sf"/>
</dbReference>
<evidence type="ECO:0000259" key="4">
    <source>
        <dbReference type="PROSITE" id="PS50949"/>
    </source>
</evidence>
<dbReference type="InterPro" id="IPR036390">
    <property type="entry name" value="WH_DNA-bd_sf"/>
</dbReference>
<evidence type="ECO:0000256" key="1">
    <source>
        <dbReference type="ARBA" id="ARBA00023015"/>
    </source>
</evidence>
<protein>
    <submittedName>
        <fullName evidence="5">GntR family transcriptional regulator</fullName>
    </submittedName>
</protein>
<keyword evidence="3" id="KW-0804">Transcription</keyword>
<dbReference type="SUPFAM" id="SSF46785">
    <property type="entry name" value="Winged helix' DNA-binding domain"/>
    <property type="match status" value="1"/>
</dbReference>
<keyword evidence="2" id="KW-0238">DNA-binding</keyword>
<dbReference type="CDD" id="cd07377">
    <property type="entry name" value="WHTH_GntR"/>
    <property type="match status" value="1"/>
</dbReference>
<dbReference type="Gene3D" id="3.40.1410.10">
    <property type="entry name" value="Chorismate lyase-like"/>
    <property type="match status" value="1"/>
</dbReference>
<dbReference type="InterPro" id="IPR028978">
    <property type="entry name" value="Chorismate_lyase_/UTRA_dom_sf"/>
</dbReference>
<evidence type="ECO:0000256" key="2">
    <source>
        <dbReference type="ARBA" id="ARBA00023125"/>
    </source>
</evidence>
<dbReference type="InterPro" id="IPR000524">
    <property type="entry name" value="Tscrpt_reg_HTH_GntR"/>
</dbReference>
<organism evidence="5 6">
    <name type="scientific">Trueperella pyogenes</name>
    <dbReference type="NCBI Taxonomy" id="1661"/>
    <lineage>
        <taxon>Bacteria</taxon>
        <taxon>Bacillati</taxon>
        <taxon>Actinomycetota</taxon>
        <taxon>Actinomycetes</taxon>
        <taxon>Actinomycetales</taxon>
        <taxon>Actinomycetaceae</taxon>
        <taxon>Trueperella</taxon>
    </lineage>
</organism>
<dbReference type="Proteomes" id="UP001555100">
    <property type="component" value="Unassembled WGS sequence"/>
</dbReference>
<dbReference type="PRINTS" id="PR00035">
    <property type="entry name" value="HTHGNTR"/>
</dbReference>
<dbReference type="Pfam" id="PF07702">
    <property type="entry name" value="UTRA"/>
    <property type="match status" value="1"/>
</dbReference>
<accession>A0ABV3NCP4</accession>
<feature type="domain" description="HTH gntR-type" evidence="4">
    <location>
        <begin position="19"/>
        <end position="87"/>
    </location>
</feature>
<gene>
    <name evidence="5" type="ORF">V3M73_08070</name>
</gene>
<keyword evidence="6" id="KW-1185">Reference proteome</keyword>
<dbReference type="PROSITE" id="PS50949">
    <property type="entry name" value="HTH_GNTR"/>
    <property type="match status" value="1"/>
</dbReference>
<dbReference type="SMART" id="SM00345">
    <property type="entry name" value="HTH_GNTR"/>
    <property type="match status" value="1"/>
</dbReference>
<dbReference type="EMBL" id="JBAGNM010000008">
    <property type="protein sequence ID" value="MEW6954975.1"/>
    <property type="molecule type" value="Genomic_DNA"/>
</dbReference>
<dbReference type="RefSeq" id="WP_024963489.1">
    <property type="nucleotide sequence ID" value="NZ_CP007519.1"/>
</dbReference>
<reference evidence="5 6" key="1">
    <citation type="submission" date="2024-01" db="EMBL/GenBank/DDBJ databases">
        <title>Genomic analysis and antimicrobial resistance profiles of Trueperella pyogenes isolated from domestic and wild animals.</title>
        <authorList>
            <person name="Magossi G."/>
            <person name="Gzyl K.E."/>
            <person name="Holman D.B."/>
            <person name="Amat S."/>
        </authorList>
    </citation>
    <scope>NUCLEOTIDE SEQUENCE [LARGE SCALE GENOMIC DNA]</scope>
    <source>
        <strain evidence="5 6">1494</strain>
    </source>
</reference>
<dbReference type="InterPro" id="IPR011663">
    <property type="entry name" value="UTRA"/>
</dbReference>
<sequence length="263" mass="28370">MNNSQREYLSNFSHSNSGQPLRIAMYAHLAGGIQQGIFELGAVLPRETELAAASGVSRTVVREALMLLEEDGRITTRRGVGRFVNTTLPKSGIEEFSPFELALSADRTPLKVNQGDVEIQRTTQFTSTYLNLDDEANTWFRESVLEHDDRPVAILQEHLPAGLYLKNASQTLANSIREAASIPGSLLTGILTLCGPIFTSAQCIITATVAGATRAKLVGLKSASPVLLSTQVASIGDTPAYMSKCIISPEFGHVEIVQRVATV</sequence>
<dbReference type="Gene3D" id="1.10.10.10">
    <property type="entry name" value="Winged helix-like DNA-binding domain superfamily/Winged helix DNA-binding domain"/>
    <property type="match status" value="1"/>
</dbReference>
<keyword evidence="1" id="KW-0805">Transcription regulation</keyword>
<proteinExistence type="predicted"/>